<dbReference type="Pfam" id="PF13483">
    <property type="entry name" value="Lactamase_B_3"/>
    <property type="match status" value="1"/>
</dbReference>
<protein>
    <submittedName>
        <fullName evidence="2">MBL fold metallo-hydrolase</fullName>
    </submittedName>
</protein>
<dbReference type="SMART" id="SM00849">
    <property type="entry name" value="Lactamase_B"/>
    <property type="match status" value="1"/>
</dbReference>
<proteinExistence type="predicted"/>
<evidence type="ECO:0000313" key="2">
    <source>
        <dbReference type="EMBL" id="MBO2989858.1"/>
    </source>
</evidence>
<comment type="caution">
    <text evidence="2">The sequence shown here is derived from an EMBL/GenBank/DDBJ whole genome shotgun (WGS) entry which is preliminary data.</text>
</comment>
<evidence type="ECO:0000313" key="3">
    <source>
        <dbReference type="Proteomes" id="UP000668403"/>
    </source>
</evidence>
<dbReference type="PANTHER" id="PTHR43546:SF3">
    <property type="entry name" value="UPF0173 METAL-DEPENDENT HYDROLASE MJ1163"/>
    <property type="match status" value="1"/>
</dbReference>
<dbReference type="Proteomes" id="UP000668403">
    <property type="component" value="Unassembled WGS sequence"/>
</dbReference>
<dbReference type="InterPro" id="IPR050114">
    <property type="entry name" value="UPF0173_UPF0282_UlaG_hydrolase"/>
</dbReference>
<reference evidence="2" key="1">
    <citation type="submission" date="2021-03" db="EMBL/GenBank/DDBJ databases">
        <title>Leucobacter chromiisoli sp. nov., isolated from chromium-containing soil of chemical plant.</title>
        <authorList>
            <person name="Xu Z."/>
        </authorList>
    </citation>
    <scope>NUCLEOTIDE SEQUENCE</scope>
    <source>
        <strain evidence="2">K 70/01</strain>
    </source>
</reference>
<dbReference type="EMBL" id="JAGFBF010000005">
    <property type="protein sequence ID" value="MBO2989858.1"/>
    <property type="molecule type" value="Genomic_DNA"/>
</dbReference>
<dbReference type="Gene3D" id="3.60.15.10">
    <property type="entry name" value="Ribonuclease Z/Hydroxyacylglutathione hydrolase-like"/>
    <property type="match status" value="1"/>
</dbReference>
<gene>
    <name evidence="2" type="ORF">J4H85_07600</name>
</gene>
<dbReference type="PANTHER" id="PTHR43546">
    <property type="entry name" value="UPF0173 METAL-DEPENDENT HYDROLASE MJ1163-RELATED"/>
    <property type="match status" value="1"/>
</dbReference>
<dbReference type="RefSeq" id="WP_208238426.1">
    <property type="nucleotide sequence ID" value="NZ_BAAAQU010000002.1"/>
</dbReference>
<keyword evidence="3" id="KW-1185">Reference proteome</keyword>
<feature type="domain" description="Metallo-beta-lactamase" evidence="1">
    <location>
        <begin position="7"/>
        <end position="182"/>
    </location>
</feature>
<dbReference type="InterPro" id="IPR036866">
    <property type="entry name" value="RibonucZ/Hydroxyglut_hydro"/>
</dbReference>
<organism evidence="2 3">
    <name type="scientific">Leucobacter tardus</name>
    <dbReference type="NCBI Taxonomy" id="501483"/>
    <lineage>
        <taxon>Bacteria</taxon>
        <taxon>Bacillati</taxon>
        <taxon>Actinomycetota</taxon>
        <taxon>Actinomycetes</taxon>
        <taxon>Micrococcales</taxon>
        <taxon>Microbacteriaceae</taxon>
        <taxon>Leucobacter</taxon>
    </lineage>
</organism>
<name>A0A939QGU5_9MICO</name>
<dbReference type="InterPro" id="IPR001279">
    <property type="entry name" value="Metallo-B-lactamas"/>
</dbReference>
<accession>A0A939QGU5</accession>
<dbReference type="CDD" id="cd06262">
    <property type="entry name" value="metallo-hydrolase-like_MBL-fold"/>
    <property type="match status" value="1"/>
</dbReference>
<dbReference type="AlphaFoldDB" id="A0A939QGU5"/>
<dbReference type="SUPFAM" id="SSF56281">
    <property type="entry name" value="Metallo-hydrolase/oxidoreductase"/>
    <property type="match status" value="1"/>
</dbReference>
<sequence>MHAFRLAHAGVVLTETDHALVIDPGSFTTAEELDAAMRIAPPVAGIVITHEHADHWTPEHVTAIRGVAPQCPIMTTAATASALNAAGVTDVRIVAEGDAIDVGPFALEFYGGRHEVLHSSIPVVDNVGVHVNGTFAYGGDSLVRPPFRADVLGVPIGSPWSNIAQVMDFVLNARAARIYLTHAGMLSSAGLQLFTARVRECLTQNGGELIELPTVSAITEAGASLSELGR</sequence>
<evidence type="ECO:0000259" key="1">
    <source>
        <dbReference type="SMART" id="SM00849"/>
    </source>
</evidence>